<dbReference type="InterPro" id="IPR051711">
    <property type="entry name" value="Stress_Response_Reg"/>
</dbReference>
<evidence type="ECO:0000256" key="5">
    <source>
        <dbReference type="ARBA" id="ARBA00023163"/>
    </source>
</evidence>
<evidence type="ECO:0000256" key="8">
    <source>
        <dbReference type="SAM" id="Phobius"/>
    </source>
</evidence>
<dbReference type="Pfam" id="PF00172">
    <property type="entry name" value="Zn_clus"/>
    <property type="match status" value="1"/>
</dbReference>
<dbReference type="CDD" id="cd12148">
    <property type="entry name" value="fungal_TF_MHR"/>
    <property type="match status" value="1"/>
</dbReference>
<dbReference type="PROSITE" id="PS50048">
    <property type="entry name" value="ZN2_CY6_FUNGAL_2"/>
    <property type="match status" value="1"/>
</dbReference>
<dbReference type="GO" id="GO:0000981">
    <property type="term" value="F:DNA-binding transcription factor activity, RNA polymerase II-specific"/>
    <property type="evidence" value="ECO:0007669"/>
    <property type="project" value="InterPro"/>
</dbReference>
<dbReference type="Pfam" id="PF04082">
    <property type="entry name" value="Fungal_trans"/>
    <property type="match status" value="1"/>
</dbReference>
<evidence type="ECO:0000256" key="3">
    <source>
        <dbReference type="ARBA" id="ARBA00023015"/>
    </source>
</evidence>
<accession>A0A9W4MW09</accession>
<dbReference type="CDD" id="cd00067">
    <property type="entry name" value="GAL4"/>
    <property type="match status" value="1"/>
</dbReference>
<dbReference type="AlphaFoldDB" id="A0A9W4MW09"/>
<evidence type="ECO:0000313" key="10">
    <source>
        <dbReference type="EMBL" id="CAG8121101.1"/>
    </source>
</evidence>
<dbReference type="Proteomes" id="UP001153461">
    <property type="component" value="Unassembled WGS sequence"/>
</dbReference>
<dbReference type="SMART" id="SM00066">
    <property type="entry name" value="GAL4"/>
    <property type="match status" value="1"/>
</dbReference>
<evidence type="ECO:0000259" key="9">
    <source>
        <dbReference type="PROSITE" id="PS50048"/>
    </source>
</evidence>
<dbReference type="OrthoDB" id="2579025at2759"/>
<evidence type="ECO:0000256" key="7">
    <source>
        <dbReference type="SAM" id="MobiDB-lite"/>
    </source>
</evidence>
<evidence type="ECO:0000256" key="4">
    <source>
        <dbReference type="ARBA" id="ARBA00023125"/>
    </source>
</evidence>
<gene>
    <name evidence="10" type="ORF">PNAL_LOCUS5264</name>
</gene>
<organism evidence="10 11">
    <name type="scientific">Penicillium nalgiovense</name>
    <dbReference type="NCBI Taxonomy" id="60175"/>
    <lineage>
        <taxon>Eukaryota</taxon>
        <taxon>Fungi</taxon>
        <taxon>Dikarya</taxon>
        <taxon>Ascomycota</taxon>
        <taxon>Pezizomycotina</taxon>
        <taxon>Eurotiomycetes</taxon>
        <taxon>Eurotiomycetidae</taxon>
        <taxon>Eurotiales</taxon>
        <taxon>Aspergillaceae</taxon>
        <taxon>Penicillium</taxon>
    </lineage>
</organism>
<keyword evidence="8" id="KW-0812">Transmembrane</keyword>
<dbReference type="InterPro" id="IPR001138">
    <property type="entry name" value="Zn2Cys6_DnaBD"/>
</dbReference>
<dbReference type="GO" id="GO:0008270">
    <property type="term" value="F:zinc ion binding"/>
    <property type="evidence" value="ECO:0007669"/>
    <property type="project" value="InterPro"/>
</dbReference>
<keyword evidence="4" id="KW-0238">DNA-binding</keyword>
<dbReference type="Gene3D" id="4.10.240.10">
    <property type="entry name" value="Zn(2)-C6 fungal-type DNA-binding domain"/>
    <property type="match status" value="1"/>
</dbReference>
<keyword evidence="8" id="KW-1133">Transmembrane helix</keyword>
<feature type="domain" description="Zn(2)-C6 fungal-type" evidence="9">
    <location>
        <begin position="49"/>
        <end position="78"/>
    </location>
</feature>
<keyword evidence="3" id="KW-0805">Transcription regulation</keyword>
<keyword evidence="8" id="KW-0472">Membrane</keyword>
<name>A0A9W4MW09_PENNA</name>
<evidence type="ECO:0000256" key="6">
    <source>
        <dbReference type="ARBA" id="ARBA00023242"/>
    </source>
</evidence>
<protein>
    <recommendedName>
        <fullName evidence="9">Zn(2)-C6 fungal-type domain-containing protein</fullName>
    </recommendedName>
</protein>
<dbReference type="GO" id="GO:0045944">
    <property type="term" value="P:positive regulation of transcription by RNA polymerase II"/>
    <property type="evidence" value="ECO:0007669"/>
    <property type="project" value="TreeGrafter"/>
</dbReference>
<feature type="region of interest" description="Disordered" evidence="7">
    <location>
        <begin position="1"/>
        <end position="39"/>
    </location>
</feature>
<dbReference type="InterPro" id="IPR007219">
    <property type="entry name" value="XnlR_reg_dom"/>
</dbReference>
<dbReference type="GO" id="GO:0005634">
    <property type="term" value="C:nucleus"/>
    <property type="evidence" value="ECO:0007669"/>
    <property type="project" value="UniProtKB-SubCell"/>
</dbReference>
<dbReference type="PROSITE" id="PS00463">
    <property type="entry name" value="ZN2_CY6_FUNGAL_1"/>
    <property type="match status" value="1"/>
</dbReference>
<keyword evidence="2" id="KW-0479">Metal-binding</keyword>
<dbReference type="GO" id="GO:0043565">
    <property type="term" value="F:sequence-specific DNA binding"/>
    <property type="evidence" value="ECO:0007669"/>
    <property type="project" value="TreeGrafter"/>
</dbReference>
<proteinExistence type="predicted"/>
<evidence type="ECO:0000256" key="2">
    <source>
        <dbReference type="ARBA" id="ARBA00022723"/>
    </source>
</evidence>
<dbReference type="EMBL" id="CAJVNV010000222">
    <property type="protein sequence ID" value="CAG8121101.1"/>
    <property type="molecule type" value="Genomic_DNA"/>
</dbReference>
<keyword evidence="6" id="KW-0539">Nucleus</keyword>
<feature type="transmembrane region" description="Helical" evidence="8">
    <location>
        <begin position="573"/>
        <end position="595"/>
    </location>
</feature>
<dbReference type="GO" id="GO:0006351">
    <property type="term" value="P:DNA-templated transcription"/>
    <property type="evidence" value="ECO:0007669"/>
    <property type="project" value="InterPro"/>
</dbReference>
<feature type="compositionally biased region" description="Basic and acidic residues" evidence="7">
    <location>
        <begin position="9"/>
        <end position="19"/>
    </location>
</feature>
<comment type="subcellular location">
    <subcellularLocation>
        <location evidence="1">Nucleus</location>
    </subcellularLocation>
</comment>
<dbReference type="PANTHER" id="PTHR47540:SF3">
    <property type="entry name" value="ZN(II)2CYS6 TRANSCRIPTION FACTOR (EUROFUNG)"/>
    <property type="match status" value="1"/>
</dbReference>
<dbReference type="InterPro" id="IPR036864">
    <property type="entry name" value="Zn2-C6_fun-type_DNA-bd_sf"/>
</dbReference>
<evidence type="ECO:0000313" key="11">
    <source>
        <dbReference type="Proteomes" id="UP001153461"/>
    </source>
</evidence>
<dbReference type="PANTHER" id="PTHR47540">
    <property type="entry name" value="THIAMINE REPRESSIBLE GENES REGULATORY PROTEIN THI5"/>
    <property type="match status" value="1"/>
</dbReference>
<feature type="region of interest" description="Disordered" evidence="7">
    <location>
        <begin position="669"/>
        <end position="691"/>
    </location>
</feature>
<comment type="caution">
    <text evidence="10">The sequence shown here is derived from an EMBL/GenBank/DDBJ whole genome shotgun (WGS) entry which is preliminary data.</text>
</comment>
<dbReference type="SMART" id="SM00906">
    <property type="entry name" value="Fungal_trans"/>
    <property type="match status" value="1"/>
</dbReference>
<sequence>MTTTSVAMHESRPASKLDETTLTGSPTSNKRKASDTLKDAAHRQKITRACDSCKIKKTRCTGTLPCTRCTRLSLPCRYNAAYSRGLPPVPLPASPSPVSPLSTSTARRALVDGDGRTSSPNLQVNGRDTTMSDNLLSTQTQNQHVSARNSPEPGSTDFEGNYLGPSSGVSFINRVWSRLHQDERTHYPDVLQNESSRNTAVFMFGDKPYSNPQEAEFTLPSLEKALELVGIYFDYSMVTYRFVHRGNVEEWTRQVYQNNIGLSNLPVGNMVARTAIVLMIIAVSTLYMEMRPRGRPDGRGERLESERWYAASKYMSSLESGPPRLETIQARLGQCLYLLSSSRANECWYSFGTTMQIVTALGLHRKLPAKASNNGCSYLELELRKRIFWSVYTLDKYLSIMFGRPRLLHDEDIDQELPDETNDEDLLEEDPTRRTGSTDSMMIASVLHYRLGRILGDISRQLYSINTLSRDTPVETAIRLTSELERWKETVPPLFNSVHPTSLIPPLCRQSQVLQLAYSHAMIHVTRSFLLNDFTDLSRRPKVPHPMVSSHVQKCIQAAENIMTITDGLAHQGVLIQSFWFTHYVCFCAVLVVYIHTIQQHRKSLVGSSSASVSSAGSPKDPDKLNQLFSLAESCQQHLAEATRKNCPSRRYGIILEELRQEVHRQIGSSGLPAESPTHSSSENDTLYVPGESSENLDAKSVLFDPQAVDFMMQPADLGLSAGDDAGFLESLEGSIWWAQLDSWVCVRPFLTSTSTEYRSSIHNLH</sequence>
<reference evidence="10" key="1">
    <citation type="submission" date="2021-07" db="EMBL/GenBank/DDBJ databases">
        <authorList>
            <person name="Branca A.L. A."/>
        </authorList>
    </citation>
    <scope>NUCLEOTIDE SEQUENCE</scope>
</reference>
<dbReference type="SUPFAM" id="SSF57701">
    <property type="entry name" value="Zn2/Cys6 DNA-binding domain"/>
    <property type="match status" value="1"/>
</dbReference>
<evidence type="ECO:0000256" key="1">
    <source>
        <dbReference type="ARBA" id="ARBA00004123"/>
    </source>
</evidence>
<keyword evidence="5" id="KW-0804">Transcription</keyword>